<dbReference type="Gene3D" id="1.20.1740.10">
    <property type="entry name" value="Amino acid/polyamine transporter I"/>
    <property type="match status" value="1"/>
</dbReference>
<reference evidence="8" key="2">
    <citation type="submission" date="2020-02" db="EMBL/GenBank/DDBJ databases">
        <authorList>
            <person name="Gilchrist C.L.M."/>
            <person name="Chooi Y.-H."/>
        </authorList>
    </citation>
    <scope>NUCLEOTIDE SEQUENCE</scope>
    <source>
        <strain evidence="8">MST-FP2251</strain>
    </source>
</reference>
<dbReference type="Proteomes" id="UP001194746">
    <property type="component" value="Unassembled WGS sequence"/>
</dbReference>
<dbReference type="Pfam" id="PF13520">
    <property type="entry name" value="AA_permease_2"/>
    <property type="match status" value="1"/>
</dbReference>
<dbReference type="EMBL" id="VCAU01000014">
    <property type="protein sequence ID" value="KAF9892114.1"/>
    <property type="molecule type" value="Genomic_DNA"/>
</dbReference>
<organism evidence="8 9">
    <name type="scientific">Aspergillus nanangensis</name>
    <dbReference type="NCBI Taxonomy" id="2582783"/>
    <lineage>
        <taxon>Eukaryota</taxon>
        <taxon>Fungi</taxon>
        <taxon>Dikarya</taxon>
        <taxon>Ascomycota</taxon>
        <taxon>Pezizomycotina</taxon>
        <taxon>Eurotiomycetes</taxon>
        <taxon>Eurotiomycetidae</taxon>
        <taxon>Eurotiales</taxon>
        <taxon>Aspergillaceae</taxon>
        <taxon>Aspergillus</taxon>
        <taxon>Aspergillus subgen. Circumdati</taxon>
    </lineage>
</organism>
<evidence type="ECO:0000313" key="8">
    <source>
        <dbReference type="EMBL" id="KAF9892114.1"/>
    </source>
</evidence>
<sequence>MESARPSSSLAKPENDSSEGGADREGAALAQLGIEEVAKRDIGMFTIACTAWNITNAWAAIATTIALVLSSGGTVTMLYGIIVIFVLGGSSAASMAELASVYPTTGGQYHWTSILAPERFNRAWSYFCGAANIFSWITVSASVAIIVPQLVLGMAIFYNPSYQAETWHYFMLYQAASLVCTVYNIFLMKRTAWVQDIGFCLSISSFLVILVTSLARSTHKQSAEFVWTTFFNNTGWTSDGIVFLTGLVSPNYIYAGIDGAIHLAEECCNASVAVPRALLATVGIGFLTGFSFAVTMAYTMSDFDAVVNTPTGVPVYEIWHQATRSPAAATTFISLLLFAVVLSLNGCIQTASRLTWSFARDDALVFSSSIRRMDPRLHVPVWALIANYAVVFVIGCVYLGSSTAFNAIVGTGLVLQQTTFVVPIVLLMYRGRGAQWLPPSRAFSLGRVFGWVVNVTTVVFGVVVVVFYNFPVVMPVEAGNMNYTSAVLGCMGVFAVLNWVFYARRRYTGPRIVSTTAATT</sequence>
<reference evidence="8" key="1">
    <citation type="journal article" date="2019" name="Beilstein J. Org. Chem.">
        <title>Nanangenines: drimane sesquiterpenoids as the dominant metabolite cohort of a novel Australian fungus, Aspergillus nanangensis.</title>
        <authorList>
            <person name="Lacey H.J."/>
            <person name="Gilchrist C.L.M."/>
            <person name="Crombie A."/>
            <person name="Kalaitzis J.A."/>
            <person name="Vuong D."/>
            <person name="Rutledge P.J."/>
            <person name="Turner P."/>
            <person name="Pitt J.I."/>
            <person name="Lacey E."/>
            <person name="Chooi Y.H."/>
            <person name="Piggott A.M."/>
        </authorList>
    </citation>
    <scope>NUCLEOTIDE SEQUENCE</scope>
    <source>
        <strain evidence="8">MST-FP2251</strain>
    </source>
</reference>
<feature type="region of interest" description="Disordered" evidence="6">
    <location>
        <begin position="1"/>
        <end position="24"/>
    </location>
</feature>
<dbReference type="GO" id="GO:0022857">
    <property type="term" value="F:transmembrane transporter activity"/>
    <property type="evidence" value="ECO:0007669"/>
    <property type="project" value="InterPro"/>
</dbReference>
<keyword evidence="4 7" id="KW-1133">Transmembrane helix</keyword>
<evidence type="ECO:0000256" key="4">
    <source>
        <dbReference type="ARBA" id="ARBA00022989"/>
    </source>
</evidence>
<keyword evidence="2" id="KW-0813">Transport</keyword>
<dbReference type="PIRSF" id="PIRSF006060">
    <property type="entry name" value="AA_transporter"/>
    <property type="match status" value="1"/>
</dbReference>
<feature type="transmembrane region" description="Helical" evidence="7">
    <location>
        <begin position="407"/>
        <end position="427"/>
    </location>
</feature>
<keyword evidence="9" id="KW-1185">Reference proteome</keyword>
<evidence type="ECO:0000256" key="6">
    <source>
        <dbReference type="SAM" id="MobiDB-lite"/>
    </source>
</evidence>
<accession>A0AAD4CSX4</accession>
<keyword evidence="3 7" id="KW-0812">Transmembrane</keyword>
<gene>
    <name evidence="8" type="ORF">FE257_002520</name>
</gene>
<evidence type="ECO:0000256" key="7">
    <source>
        <dbReference type="SAM" id="Phobius"/>
    </source>
</evidence>
<proteinExistence type="predicted"/>
<feature type="transmembrane region" description="Helical" evidence="7">
    <location>
        <begin position="42"/>
        <end position="69"/>
    </location>
</feature>
<evidence type="ECO:0000313" key="9">
    <source>
        <dbReference type="Proteomes" id="UP001194746"/>
    </source>
</evidence>
<feature type="transmembrane region" description="Helical" evidence="7">
    <location>
        <begin position="133"/>
        <end position="158"/>
    </location>
</feature>
<dbReference type="GO" id="GO:0016020">
    <property type="term" value="C:membrane"/>
    <property type="evidence" value="ECO:0007669"/>
    <property type="project" value="UniProtKB-SubCell"/>
</dbReference>
<name>A0AAD4CSX4_ASPNN</name>
<feature type="transmembrane region" description="Helical" evidence="7">
    <location>
        <begin position="381"/>
        <end position="401"/>
    </location>
</feature>
<keyword evidence="5 7" id="KW-0472">Membrane</keyword>
<dbReference type="InterPro" id="IPR002293">
    <property type="entry name" value="AA/rel_permease1"/>
</dbReference>
<feature type="transmembrane region" description="Helical" evidence="7">
    <location>
        <begin position="170"/>
        <end position="187"/>
    </location>
</feature>
<feature type="transmembrane region" description="Helical" evidence="7">
    <location>
        <begin position="76"/>
        <end position="96"/>
    </location>
</feature>
<evidence type="ECO:0008006" key="10">
    <source>
        <dbReference type="Google" id="ProtNLM"/>
    </source>
</evidence>
<feature type="transmembrane region" description="Helical" evidence="7">
    <location>
        <begin position="482"/>
        <end position="502"/>
    </location>
</feature>
<feature type="transmembrane region" description="Helical" evidence="7">
    <location>
        <begin position="327"/>
        <end position="348"/>
    </location>
</feature>
<dbReference type="AlphaFoldDB" id="A0AAD4CSX4"/>
<dbReference type="PANTHER" id="PTHR45649:SF19">
    <property type="entry name" value="TRANSPORTER, PUTATIVE (EUROFUNG)-RELATED"/>
    <property type="match status" value="1"/>
</dbReference>
<feature type="compositionally biased region" description="Polar residues" evidence="6">
    <location>
        <begin position="1"/>
        <end position="10"/>
    </location>
</feature>
<dbReference type="PANTHER" id="PTHR45649">
    <property type="entry name" value="AMINO-ACID PERMEASE BAT1"/>
    <property type="match status" value="1"/>
</dbReference>
<evidence type="ECO:0000256" key="5">
    <source>
        <dbReference type="ARBA" id="ARBA00023136"/>
    </source>
</evidence>
<evidence type="ECO:0000256" key="3">
    <source>
        <dbReference type="ARBA" id="ARBA00022692"/>
    </source>
</evidence>
<evidence type="ECO:0000256" key="2">
    <source>
        <dbReference type="ARBA" id="ARBA00022448"/>
    </source>
</evidence>
<feature type="transmembrane region" description="Helical" evidence="7">
    <location>
        <begin position="277"/>
        <end position="298"/>
    </location>
</feature>
<evidence type="ECO:0000256" key="1">
    <source>
        <dbReference type="ARBA" id="ARBA00004141"/>
    </source>
</evidence>
<feature type="transmembrane region" description="Helical" evidence="7">
    <location>
        <begin position="448"/>
        <end position="470"/>
    </location>
</feature>
<comment type="subcellular location">
    <subcellularLocation>
        <location evidence="1">Membrane</location>
        <topology evidence="1">Multi-pass membrane protein</topology>
    </subcellularLocation>
</comment>
<protein>
    <recommendedName>
        <fullName evidence="10">Choline transport protein</fullName>
    </recommendedName>
</protein>
<feature type="transmembrane region" description="Helical" evidence="7">
    <location>
        <begin position="193"/>
        <end position="215"/>
    </location>
</feature>
<comment type="caution">
    <text evidence="8">The sequence shown here is derived from an EMBL/GenBank/DDBJ whole genome shotgun (WGS) entry which is preliminary data.</text>
</comment>